<dbReference type="Gene3D" id="1.25.40.10">
    <property type="entry name" value="Tetratricopeptide repeat domain"/>
    <property type="match status" value="2"/>
</dbReference>
<name>A0A848HQD3_9BURK</name>
<proteinExistence type="predicted"/>
<evidence type="ECO:0000313" key="3">
    <source>
        <dbReference type="Proteomes" id="UP000583752"/>
    </source>
</evidence>
<dbReference type="InterPro" id="IPR011990">
    <property type="entry name" value="TPR-like_helical_dom_sf"/>
</dbReference>
<dbReference type="Pfam" id="PF13174">
    <property type="entry name" value="TPR_6"/>
    <property type="match status" value="1"/>
</dbReference>
<evidence type="ECO:0000313" key="2">
    <source>
        <dbReference type="EMBL" id="NML61991.1"/>
    </source>
</evidence>
<feature type="chain" id="PRO_5032372603" evidence="1">
    <location>
        <begin position="33"/>
        <end position="440"/>
    </location>
</feature>
<sequence>MSQFRLARISLLLAAIGLNAAPALLTSAHAQAKPAAAPAAAEAPKDTVRPEMFKLLDPAVFKEMMAAKKFPELQERVTQAEAFPNRTPYEDYVLNRMKLALGSSSGNDAMAMGALEAVITSGRLPANEQAEFTQALGNYHYNAKNYPKAIEWLKRYQKESPAPEKVRNALVRAYYLSGDYAGAKTELLPVIADAEKAGKAPELEDLRLLGSSAAKLKDDPTYIMAMEKLVTYHPSDDFWTDLLSRMQRKPTWNDRFRLDVLRLQDMAMKTLDPLEYNEMAELALLAGFPTEAKKAMDEGYAAGVMGKGNNAGPHKALRDKANKQAADDAKNIAAGEASAMKSKDGTGLVNLGYAYVTMDQFDKGIKLMEQGIAKGGLKRTDESKLRLAIAYAKAGRKADAIKAFEGLKGNDGLTDLSKYWITYLNAPAGAAAAPAPAPVK</sequence>
<keyword evidence="1" id="KW-0732">Signal</keyword>
<dbReference type="Proteomes" id="UP000583752">
    <property type="component" value="Unassembled WGS sequence"/>
</dbReference>
<dbReference type="AlphaFoldDB" id="A0A848HQD3"/>
<comment type="caution">
    <text evidence="2">The sequence shown here is derived from an EMBL/GenBank/DDBJ whole genome shotgun (WGS) entry which is preliminary data.</text>
</comment>
<keyword evidence="3" id="KW-1185">Reference proteome</keyword>
<protein>
    <submittedName>
        <fullName evidence="2">Tetratricopeptide repeat protein</fullName>
    </submittedName>
</protein>
<evidence type="ECO:0000256" key="1">
    <source>
        <dbReference type="SAM" id="SignalP"/>
    </source>
</evidence>
<accession>A0A848HQD3</accession>
<feature type="signal peptide" evidence="1">
    <location>
        <begin position="1"/>
        <end position="32"/>
    </location>
</feature>
<reference evidence="2 3" key="1">
    <citation type="submission" date="2020-04" db="EMBL/GenBank/DDBJ databases">
        <title>Massilia sp. RP-1-19 isolated from soil.</title>
        <authorList>
            <person name="Dahal R.H."/>
        </authorList>
    </citation>
    <scope>NUCLEOTIDE SEQUENCE [LARGE SCALE GENOMIC DNA]</scope>
    <source>
        <strain evidence="2 3">RP-1-19</strain>
    </source>
</reference>
<gene>
    <name evidence="2" type="ORF">HHL21_13070</name>
</gene>
<organism evidence="2 3">
    <name type="scientific">Massilia polaris</name>
    <dbReference type="NCBI Taxonomy" id="2728846"/>
    <lineage>
        <taxon>Bacteria</taxon>
        <taxon>Pseudomonadati</taxon>
        <taxon>Pseudomonadota</taxon>
        <taxon>Betaproteobacteria</taxon>
        <taxon>Burkholderiales</taxon>
        <taxon>Oxalobacteraceae</taxon>
        <taxon>Telluria group</taxon>
        <taxon>Massilia</taxon>
    </lineage>
</organism>
<dbReference type="EMBL" id="JABBGG010000007">
    <property type="protein sequence ID" value="NML61991.1"/>
    <property type="molecule type" value="Genomic_DNA"/>
</dbReference>
<dbReference type="RefSeq" id="WP_169466509.1">
    <property type="nucleotide sequence ID" value="NZ_JABBGG010000007.1"/>
</dbReference>
<dbReference type="InterPro" id="IPR019734">
    <property type="entry name" value="TPR_rpt"/>
</dbReference>
<dbReference type="SUPFAM" id="SSF48452">
    <property type="entry name" value="TPR-like"/>
    <property type="match status" value="1"/>
</dbReference>